<proteinExistence type="predicted"/>
<dbReference type="AlphaFoldDB" id="A0A7J7KGU4"/>
<feature type="region of interest" description="Disordered" evidence="1">
    <location>
        <begin position="31"/>
        <end position="71"/>
    </location>
</feature>
<reference evidence="2" key="1">
    <citation type="submission" date="2020-06" db="EMBL/GenBank/DDBJ databases">
        <title>Draft genome of Bugula neritina, a colonial animal packing powerful symbionts and potential medicines.</title>
        <authorList>
            <person name="Rayko M."/>
        </authorList>
    </citation>
    <scope>NUCLEOTIDE SEQUENCE [LARGE SCALE GENOMIC DNA]</scope>
    <source>
        <strain evidence="2">Kwan_BN1</strain>
    </source>
</reference>
<feature type="region of interest" description="Disordered" evidence="1">
    <location>
        <begin position="162"/>
        <end position="183"/>
    </location>
</feature>
<dbReference type="EMBL" id="VXIV02000571">
    <property type="protein sequence ID" value="KAF6037433.1"/>
    <property type="molecule type" value="Genomic_DNA"/>
</dbReference>
<accession>A0A7J7KGU4</accession>
<sequence>MLPCQQSIEQKSNNDIFMNMEFDIRNRAASISCPHRPRGSSWSQYIRPRSSTTDHKRRAQRKYKASNNSADSLTKTSEYVDMTCGSALSKSDSHARMSLDKNSKQKPAPVNGSEREDKENFLPNQLAVRVPPVSHPFPELLFTSSEDDVSLHSMDGSTSLHSLTGSADSMSTSSHSSHHSSFAPTTSLDAEAYVAMQPPPSSAYVRSASHRLLLKPAKVTSYILDDTEKSTGHADYMEMSANSYSRTKQ</sequence>
<gene>
    <name evidence="2" type="ORF">EB796_004255</name>
</gene>
<feature type="compositionally biased region" description="Basic residues" evidence="1">
    <location>
        <begin position="55"/>
        <end position="64"/>
    </location>
</feature>
<evidence type="ECO:0000313" key="2">
    <source>
        <dbReference type="EMBL" id="KAF6037433.1"/>
    </source>
</evidence>
<organism evidence="2 3">
    <name type="scientific">Bugula neritina</name>
    <name type="common">Brown bryozoan</name>
    <name type="synonym">Sertularia neritina</name>
    <dbReference type="NCBI Taxonomy" id="10212"/>
    <lineage>
        <taxon>Eukaryota</taxon>
        <taxon>Metazoa</taxon>
        <taxon>Spiralia</taxon>
        <taxon>Lophotrochozoa</taxon>
        <taxon>Bryozoa</taxon>
        <taxon>Gymnolaemata</taxon>
        <taxon>Cheilostomatida</taxon>
        <taxon>Flustrina</taxon>
        <taxon>Buguloidea</taxon>
        <taxon>Bugulidae</taxon>
        <taxon>Bugula</taxon>
    </lineage>
</organism>
<evidence type="ECO:0000313" key="3">
    <source>
        <dbReference type="Proteomes" id="UP000593567"/>
    </source>
</evidence>
<name>A0A7J7KGU4_BUGNE</name>
<feature type="compositionally biased region" description="Basic and acidic residues" evidence="1">
    <location>
        <begin position="91"/>
        <end position="103"/>
    </location>
</feature>
<dbReference type="Proteomes" id="UP000593567">
    <property type="component" value="Unassembled WGS sequence"/>
</dbReference>
<keyword evidence="3" id="KW-1185">Reference proteome</keyword>
<evidence type="ECO:0000256" key="1">
    <source>
        <dbReference type="SAM" id="MobiDB-lite"/>
    </source>
</evidence>
<comment type="caution">
    <text evidence="2">The sequence shown here is derived from an EMBL/GenBank/DDBJ whole genome shotgun (WGS) entry which is preliminary data.</text>
</comment>
<feature type="region of interest" description="Disordered" evidence="1">
    <location>
        <begin position="90"/>
        <end position="124"/>
    </location>
</feature>
<protein>
    <submittedName>
        <fullName evidence="2">Uncharacterized protein</fullName>
    </submittedName>
</protein>